<dbReference type="GO" id="GO:0005634">
    <property type="term" value="C:nucleus"/>
    <property type="evidence" value="ECO:0007669"/>
    <property type="project" value="TreeGrafter"/>
</dbReference>
<dbReference type="Proteomes" id="UP000823399">
    <property type="component" value="Unassembled WGS sequence"/>
</dbReference>
<feature type="compositionally biased region" description="Low complexity" evidence="5">
    <location>
        <begin position="276"/>
        <end position="299"/>
    </location>
</feature>
<dbReference type="GO" id="GO:0003924">
    <property type="term" value="F:GTPase activity"/>
    <property type="evidence" value="ECO:0007669"/>
    <property type="project" value="UniProtKB-UniRule"/>
</dbReference>
<comment type="function">
    <text evidence="4">GTPase involved in activation of the TORC1 signaling pathway, which promotes growth and represses autophagy in nutrient-rich conditions.</text>
</comment>
<keyword evidence="7" id="KW-1185">Reference proteome</keyword>
<dbReference type="SUPFAM" id="SSF52540">
    <property type="entry name" value="P-loop containing nucleoside triphosphate hydrolases"/>
    <property type="match status" value="1"/>
</dbReference>
<dbReference type="GO" id="GO:1990131">
    <property type="term" value="C:Gtr1-Gtr2 GTPase complex"/>
    <property type="evidence" value="ECO:0007669"/>
    <property type="project" value="UniProtKB-UniRule"/>
</dbReference>
<dbReference type="GO" id="GO:0005525">
    <property type="term" value="F:GTP binding"/>
    <property type="evidence" value="ECO:0007669"/>
    <property type="project" value="UniProtKB-UniRule"/>
</dbReference>
<evidence type="ECO:0000256" key="3">
    <source>
        <dbReference type="ARBA" id="ARBA00023134"/>
    </source>
</evidence>
<evidence type="ECO:0000256" key="5">
    <source>
        <dbReference type="SAM" id="MobiDB-lite"/>
    </source>
</evidence>
<organism evidence="6 7">
    <name type="scientific">Suillus discolor</name>
    <dbReference type="NCBI Taxonomy" id="1912936"/>
    <lineage>
        <taxon>Eukaryota</taxon>
        <taxon>Fungi</taxon>
        <taxon>Dikarya</taxon>
        <taxon>Basidiomycota</taxon>
        <taxon>Agaricomycotina</taxon>
        <taxon>Agaricomycetes</taxon>
        <taxon>Agaricomycetidae</taxon>
        <taxon>Boletales</taxon>
        <taxon>Suillineae</taxon>
        <taxon>Suillaceae</taxon>
        <taxon>Suillus</taxon>
    </lineage>
</organism>
<dbReference type="OrthoDB" id="26136at2759"/>
<evidence type="ECO:0000313" key="7">
    <source>
        <dbReference type="Proteomes" id="UP000823399"/>
    </source>
</evidence>
<dbReference type="GO" id="GO:1904263">
    <property type="term" value="P:positive regulation of TORC1 signaling"/>
    <property type="evidence" value="ECO:0007669"/>
    <property type="project" value="TreeGrafter"/>
</dbReference>
<gene>
    <name evidence="6" type="ORF">F5147DRAFT_673835</name>
</gene>
<dbReference type="Gene3D" id="3.30.450.190">
    <property type="match status" value="1"/>
</dbReference>
<dbReference type="AlphaFoldDB" id="A0A9P7FI35"/>
<dbReference type="Gene3D" id="3.40.50.300">
    <property type="entry name" value="P-loop containing nucleotide triphosphate hydrolases"/>
    <property type="match status" value="1"/>
</dbReference>
<dbReference type="GO" id="GO:0000329">
    <property type="term" value="C:fungal-type vacuole membrane"/>
    <property type="evidence" value="ECO:0007669"/>
    <property type="project" value="TreeGrafter"/>
</dbReference>
<evidence type="ECO:0000256" key="2">
    <source>
        <dbReference type="ARBA" id="ARBA00022741"/>
    </source>
</evidence>
<dbReference type="PANTHER" id="PTHR11259">
    <property type="entry name" value="RAS-RELATED GTP BINDING RAG/GTR YEAST"/>
    <property type="match status" value="1"/>
</dbReference>
<keyword evidence="2 4" id="KW-0547">Nucleotide-binding</keyword>
<comment type="similarity">
    <text evidence="1 4">Belongs to the GTR/RAG GTP-binding protein family.</text>
</comment>
<dbReference type="RefSeq" id="XP_041297759.1">
    <property type="nucleotide sequence ID" value="XM_041435780.1"/>
</dbReference>
<sequence>MCAMSSSSSTAISTGTSRTKILFLGMRRSGKTSILQVLFDDLPVKQTFYLEPTMRVAKHFIDTVIPLEIWDCPGNVTVDTLGASLADFSTIVFVIDIRDLYQHPVSKLVEFIVAACQINPDINLEVFVHKAERLQEDDKIENFRQIHERVMDRLVDESPEFEQFPLNFHLTSIYDHSLREAFSRVLHKLIDSLPYLEELLNVFCSNTASPKAFLFDTSSKIHVATDTSPVDQATHNLCCDYLSMLNSFGPLYKSNANDPRTSRFSPTPAPTPPPTATTATPTSGTSPVGTPPLTSSSTSPVPPSKPHFYPSAATSLSPSRPGTTLTYHLVTPHLALLALLPTTVYDMRRGLVEWNVVWFREGVREIWVSGLRGGLEDTG</sequence>
<dbReference type="InterPro" id="IPR006762">
    <property type="entry name" value="Gtr1_RagA"/>
</dbReference>
<dbReference type="GO" id="GO:0009267">
    <property type="term" value="P:cellular response to starvation"/>
    <property type="evidence" value="ECO:0007669"/>
    <property type="project" value="TreeGrafter"/>
</dbReference>
<dbReference type="EMBL" id="JABBWM010000006">
    <property type="protein sequence ID" value="KAG2116660.1"/>
    <property type="molecule type" value="Genomic_DNA"/>
</dbReference>
<protein>
    <recommendedName>
        <fullName evidence="4">GTP-binding protein</fullName>
    </recommendedName>
</protein>
<evidence type="ECO:0000256" key="1">
    <source>
        <dbReference type="ARBA" id="ARBA00007756"/>
    </source>
</evidence>
<dbReference type="Pfam" id="PF04670">
    <property type="entry name" value="Gtr1_RagA"/>
    <property type="match status" value="1"/>
</dbReference>
<name>A0A9P7FI35_9AGAM</name>
<evidence type="ECO:0000256" key="4">
    <source>
        <dbReference type="RuleBase" id="RU367014"/>
    </source>
</evidence>
<reference evidence="6" key="1">
    <citation type="journal article" date="2020" name="New Phytol.">
        <title>Comparative genomics reveals dynamic genome evolution in host specialist ectomycorrhizal fungi.</title>
        <authorList>
            <person name="Lofgren L.A."/>
            <person name="Nguyen N.H."/>
            <person name="Vilgalys R."/>
            <person name="Ruytinx J."/>
            <person name="Liao H.L."/>
            <person name="Branco S."/>
            <person name="Kuo A."/>
            <person name="LaButti K."/>
            <person name="Lipzen A."/>
            <person name="Andreopoulos W."/>
            <person name="Pangilinan J."/>
            <person name="Riley R."/>
            <person name="Hundley H."/>
            <person name="Na H."/>
            <person name="Barry K."/>
            <person name="Grigoriev I.V."/>
            <person name="Stajich J.E."/>
            <person name="Kennedy P.G."/>
        </authorList>
    </citation>
    <scope>NUCLEOTIDE SEQUENCE</scope>
    <source>
        <strain evidence="6">FC423</strain>
    </source>
</reference>
<proteinExistence type="inferred from homology"/>
<keyword evidence="3 4" id="KW-0342">GTP-binding</keyword>
<comment type="caution">
    <text evidence="6">The sequence shown here is derived from an EMBL/GenBank/DDBJ whole genome shotgun (WGS) entry which is preliminary data.</text>
</comment>
<accession>A0A9P7FI35</accession>
<evidence type="ECO:0000313" key="6">
    <source>
        <dbReference type="EMBL" id="KAG2116660.1"/>
    </source>
</evidence>
<dbReference type="PANTHER" id="PTHR11259:SF2">
    <property type="entry name" value="GH16429P"/>
    <property type="match status" value="1"/>
</dbReference>
<dbReference type="GO" id="GO:0010507">
    <property type="term" value="P:negative regulation of autophagy"/>
    <property type="evidence" value="ECO:0007669"/>
    <property type="project" value="TreeGrafter"/>
</dbReference>
<dbReference type="InterPro" id="IPR027417">
    <property type="entry name" value="P-loop_NTPase"/>
</dbReference>
<comment type="subunit">
    <text evidence="4">Component of the GSE complex.</text>
</comment>
<feature type="region of interest" description="Disordered" evidence="5">
    <location>
        <begin position="256"/>
        <end position="320"/>
    </location>
</feature>
<dbReference type="GeneID" id="64698039"/>